<name>A0ABW4ZXU1_9BACL</name>
<evidence type="ECO:0000313" key="5">
    <source>
        <dbReference type="Proteomes" id="UP001597343"/>
    </source>
</evidence>
<evidence type="ECO:0000256" key="2">
    <source>
        <dbReference type="ARBA" id="ARBA00023315"/>
    </source>
</evidence>
<dbReference type="SUPFAM" id="SSF55729">
    <property type="entry name" value="Acyl-CoA N-acyltransferases (Nat)"/>
    <property type="match status" value="1"/>
</dbReference>
<keyword evidence="1" id="KW-0808">Transferase</keyword>
<dbReference type="Proteomes" id="UP001597343">
    <property type="component" value="Unassembled WGS sequence"/>
</dbReference>
<dbReference type="RefSeq" id="WP_386046090.1">
    <property type="nucleotide sequence ID" value="NZ_JBHUIO010000005.1"/>
</dbReference>
<dbReference type="EMBL" id="JBHUIO010000005">
    <property type="protein sequence ID" value="MFD2170281.1"/>
    <property type="molecule type" value="Genomic_DNA"/>
</dbReference>
<dbReference type="Pfam" id="PF00583">
    <property type="entry name" value="Acetyltransf_1"/>
    <property type="match status" value="1"/>
</dbReference>
<evidence type="ECO:0000259" key="3">
    <source>
        <dbReference type="PROSITE" id="PS51186"/>
    </source>
</evidence>
<reference evidence="5" key="1">
    <citation type="journal article" date="2019" name="Int. J. Syst. Evol. Microbiol.">
        <title>The Global Catalogue of Microorganisms (GCM) 10K type strain sequencing project: providing services to taxonomists for standard genome sequencing and annotation.</title>
        <authorList>
            <consortium name="The Broad Institute Genomics Platform"/>
            <consortium name="The Broad Institute Genome Sequencing Center for Infectious Disease"/>
            <person name="Wu L."/>
            <person name="Ma J."/>
        </authorList>
    </citation>
    <scope>NUCLEOTIDE SEQUENCE [LARGE SCALE GENOMIC DNA]</scope>
    <source>
        <strain evidence="5">CGMCC 1.13574</strain>
    </source>
</reference>
<dbReference type="InterPro" id="IPR016181">
    <property type="entry name" value="Acyl_CoA_acyltransferase"/>
</dbReference>
<dbReference type="PROSITE" id="PS51186">
    <property type="entry name" value="GNAT"/>
    <property type="match status" value="1"/>
</dbReference>
<dbReference type="Gene3D" id="3.40.630.30">
    <property type="match status" value="1"/>
</dbReference>
<sequence>MLHLVERNHEAYLPLLLLADPSEEMVRNYLPRGELYAWRSVEEETIGVLVLLQSEEGKVEIKNIAVREAYQGQGHGKQLLLTVLKNLKEREFREVIVSTGNSSIGNLAFYQKLGFRMIGIDFDYFLREYGEPIVENGIPCRDRILLSRPL</sequence>
<dbReference type="InterPro" id="IPR050680">
    <property type="entry name" value="YpeA/RimI_acetyltransf"/>
</dbReference>
<protein>
    <submittedName>
        <fullName evidence="4">GNAT family N-acetyltransferase</fullName>
    </submittedName>
</protein>
<evidence type="ECO:0000256" key="1">
    <source>
        <dbReference type="ARBA" id="ARBA00022679"/>
    </source>
</evidence>
<dbReference type="InterPro" id="IPR000182">
    <property type="entry name" value="GNAT_dom"/>
</dbReference>
<feature type="domain" description="N-acetyltransferase" evidence="3">
    <location>
        <begin position="1"/>
        <end position="134"/>
    </location>
</feature>
<gene>
    <name evidence="4" type="ORF">ACFSOY_09750</name>
</gene>
<organism evidence="4 5">
    <name type="scientific">Tumebacillus lipolyticus</name>
    <dbReference type="NCBI Taxonomy" id="1280370"/>
    <lineage>
        <taxon>Bacteria</taxon>
        <taxon>Bacillati</taxon>
        <taxon>Bacillota</taxon>
        <taxon>Bacilli</taxon>
        <taxon>Bacillales</taxon>
        <taxon>Alicyclobacillaceae</taxon>
        <taxon>Tumebacillus</taxon>
    </lineage>
</organism>
<comment type="caution">
    <text evidence="4">The sequence shown here is derived from an EMBL/GenBank/DDBJ whole genome shotgun (WGS) entry which is preliminary data.</text>
</comment>
<keyword evidence="2" id="KW-0012">Acyltransferase</keyword>
<dbReference type="CDD" id="cd04301">
    <property type="entry name" value="NAT_SF"/>
    <property type="match status" value="1"/>
</dbReference>
<accession>A0ABW4ZXU1</accession>
<proteinExistence type="predicted"/>
<keyword evidence="5" id="KW-1185">Reference proteome</keyword>
<evidence type="ECO:0000313" key="4">
    <source>
        <dbReference type="EMBL" id="MFD2170281.1"/>
    </source>
</evidence>
<dbReference type="PANTHER" id="PTHR43420">
    <property type="entry name" value="ACETYLTRANSFERASE"/>
    <property type="match status" value="1"/>
</dbReference>
<dbReference type="PANTHER" id="PTHR43420:SF41">
    <property type="entry name" value="IAA ACETYLTRANSFERASE"/>
    <property type="match status" value="1"/>
</dbReference>